<keyword evidence="2" id="KW-1185">Reference proteome</keyword>
<evidence type="ECO:0000313" key="1">
    <source>
        <dbReference type="EMBL" id="MBU5490687.1"/>
    </source>
</evidence>
<gene>
    <name evidence="1" type="ORF">KQI75_08660</name>
</gene>
<name>A0ABS6EU03_9FIRM</name>
<proteinExistence type="predicted"/>
<accession>A0ABS6EU03</accession>
<organism evidence="1 2">
    <name type="scientific">Butyricicoccus intestinisimiae</name>
    <dbReference type="NCBI Taxonomy" id="2841509"/>
    <lineage>
        <taxon>Bacteria</taxon>
        <taxon>Bacillati</taxon>
        <taxon>Bacillota</taxon>
        <taxon>Clostridia</taxon>
        <taxon>Eubacteriales</taxon>
        <taxon>Butyricicoccaceae</taxon>
        <taxon>Butyricicoccus</taxon>
    </lineage>
</organism>
<dbReference type="EMBL" id="JAHLQI010000004">
    <property type="protein sequence ID" value="MBU5490687.1"/>
    <property type="molecule type" value="Genomic_DNA"/>
</dbReference>
<dbReference type="Proteomes" id="UP000783588">
    <property type="component" value="Unassembled WGS sequence"/>
</dbReference>
<reference evidence="1 2" key="1">
    <citation type="submission" date="2021-06" db="EMBL/GenBank/DDBJ databases">
        <authorList>
            <person name="Sun Q."/>
            <person name="Li D."/>
        </authorList>
    </citation>
    <scope>NUCLEOTIDE SEQUENCE [LARGE SCALE GENOMIC DNA]</scope>
    <source>
        <strain evidence="1 2">MSJd-7</strain>
    </source>
</reference>
<evidence type="ECO:0000313" key="2">
    <source>
        <dbReference type="Proteomes" id="UP000783588"/>
    </source>
</evidence>
<dbReference type="RefSeq" id="WP_216470396.1">
    <property type="nucleotide sequence ID" value="NZ_JAHLQI010000004.1"/>
</dbReference>
<evidence type="ECO:0008006" key="3">
    <source>
        <dbReference type="Google" id="ProtNLM"/>
    </source>
</evidence>
<comment type="caution">
    <text evidence="1">The sequence shown here is derived from an EMBL/GenBank/DDBJ whole genome shotgun (WGS) entry which is preliminary data.</text>
</comment>
<sequence>MLHREKPAAQTETLDPLVLSAKIMEPECRCGCCCDLSEVPEPLSCLFGDDIILDTGVKKLFVTLGQFSIIRLERDIQLLMPAYDICMPAKDCSCSGGCCKQEDPCEMFSRFEFPVEEFFPKDGRGAPSDFDKDCGCRPKKDECRGCRS</sequence>
<protein>
    <recommendedName>
        <fullName evidence="3">YkgJ family cysteine cluster protein</fullName>
    </recommendedName>
</protein>